<proteinExistence type="predicted"/>
<evidence type="ECO:0000313" key="4">
    <source>
        <dbReference type="EMBL" id="CAF3734103.1"/>
    </source>
</evidence>
<name>A0A814DJS9_9BILA</name>
<keyword evidence="2" id="KW-0812">Transmembrane</keyword>
<feature type="compositionally biased region" description="Basic and acidic residues" evidence="1">
    <location>
        <begin position="467"/>
        <end position="479"/>
    </location>
</feature>
<feature type="region of interest" description="Disordered" evidence="1">
    <location>
        <begin position="466"/>
        <end position="517"/>
    </location>
</feature>
<keyword evidence="2" id="KW-1133">Transmembrane helix</keyword>
<comment type="caution">
    <text evidence="3">The sequence shown here is derived from an EMBL/GenBank/DDBJ whole genome shotgun (WGS) entry which is preliminary data.</text>
</comment>
<evidence type="ECO:0000256" key="2">
    <source>
        <dbReference type="SAM" id="Phobius"/>
    </source>
</evidence>
<keyword evidence="2" id="KW-0472">Membrane</keyword>
<organism evidence="3 5">
    <name type="scientific">Didymodactylos carnosus</name>
    <dbReference type="NCBI Taxonomy" id="1234261"/>
    <lineage>
        <taxon>Eukaryota</taxon>
        <taxon>Metazoa</taxon>
        <taxon>Spiralia</taxon>
        <taxon>Gnathifera</taxon>
        <taxon>Rotifera</taxon>
        <taxon>Eurotatoria</taxon>
        <taxon>Bdelloidea</taxon>
        <taxon>Philodinida</taxon>
        <taxon>Philodinidae</taxon>
        <taxon>Didymodactylos</taxon>
    </lineage>
</organism>
<feature type="compositionally biased region" description="Polar residues" evidence="1">
    <location>
        <begin position="503"/>
        <end position="517"/>
    </location>
</feature>
<feature type="transmembrane region" description="Helical" evidence="2">
    <location>
        <begin position="409"/>
        <end position="433"/>
    </location>
</feature>
<dbReference type="OrthoDB" id="10063988at2759"/>
<dbReference type="EMBL" id="CAJNOQ010002456">
    <property type="protein sequence ID" value="CAF0959340.1"/>
    <property type="molecule type" value="Genomic_DNA"/>
</dbReference>
<dbReference type="EMBL" id="CAJOBC010002456">
    <property type="protein sequence ID" value="CAF3734103.1"/>
    <property type="molecule type" value="Genomic_DNA"/>
</dbReference>
<accession>A0A814DJS9</accession>
<protein>
    <submittedName>
        <fullName evidence="3">Uncharacterized protein</fullName>
    </submittedName>
</protein>
<dbReference type="Proteomes" id="UP000663829">
    <property type="component" value="Unassembled WGS sequence"/>
</dbReference>
<dbReference type="AlphaFoldDB" id="A0A814DJS9"/>
<keyword evidence="5" id="KW-1185">Reference proteome</keyword>
<gene>
    <name evidence="3" type="ORF">GPM918_LOCUS11670</name>
    <name evidence="4" type="ORF">SRO942_LOCUS11671</name>
</gene>
<dbReference type="Proteomes" id="UP000681722">
    <property type="component" value="Unassembled WGS sequence"/>
</dbReference>
<sequence length="709" mass="77505">MCRSNFSWQQLTCGRILCYFVWLLLLRRSFIIKANHFNGGAITWKPVNNSAITAPIQIEIIQSYTWIKSQVDCPTIGLPISIGTKTGCCSYLNCTANCATSTSYTAPPITPSNCIGYSTSLDLSYSQRTDIVSFNADDYFTVAFVSPSGTYRLLMSNLSVKWTIASVIDIRRRMDTGKINTPPVALVFSPTSIPFGTTTQIHIPFLDVDGDDVICRWSAGVGECQDVCYPAEIPALTTVSTGCVISIAPLLVTDWYCAPLQIEDFYTTSTSSPLSSVPVQFLINVYTPPTYSIPAITGLLTDQSCVGVQAGVPWSTTLEIEQYGGSTVSISVVDIQQTFSPGVTEGPVTQVTTSLYTTSLSWTPLANQVGPQIICAVARDNASIPSNQYCLTFVVGLTAAVNRNIDLPLIIGISILALLPLLALCCFCCWWWWLCSPDARRRRKEEKLKRKYLLFNASPSIAIQNRAKVDSVRQSESSRSKQRRNHSNRSQIRKPNENDMAYNKQQTSRQTSASTELNLDVMKLTRTSSLGNSSVVRLKDNKIDNLSIDGKNEKIIPSVSDDATTSKMDLSRTTASSQRPVSVIKLPRAKSTTSRGRIIDAPKIQPKRRCTTSLSLDDVPSPSSSFRKLRPSTVVSVIKMKRLKSSTIAPNIAGHSILAVSSATSQARGPQKSTLTVNQLPHLRSSVRVHVPSAENGTGNATVVSESKM</sequence>
<reference evidence="3" key="1">
    <citation type="submission" date="2021-02" db="EMBL/GenBank/DDBJ databases">
        <authorList>
            <person name="Nowell W R."/>
        </authorList>
    </citation>
    <scope>NUCLEOTIDE SEQUENCE</scope>
</reference>
<evidence type="ECO:0000256" key="1">
    <source>
        <dbReference type="SAM" id="MobiDB-lite"/>
    </source>
</evidence>
<evidence type="ECO:0000313" key="3">
    <source>
        <dbReference type="EMBL" id="CAF0959340.1"/>
    </source>
</evidence>
<evidence type="ECO:0000313" key="5">
    <source>
        <dbReference type="Proteomes" id="UP000663829"/>
    </source>
</evidence>